<dbReference type="PROSITE" id="PS50088">
    <property type="entry name" value="ANK_REPEAT"/>
    <property type="match status" value="1"/>
</dbReference>
<comment type="pathway">
    <text evidence="4">Protein modification; protein ubiquitination.</text>
</comment>
<proteinExistence type="inferred from homology"/>
<evidence type="ECO:0000313" key="6">
    <source>
        <dbReference type="Proteomes" id="UP001165289"/>
    </source>
</evidence>
<comment type="function">
    <text evidence="4">E3 ubiquitin-protein ligase which accepts ubiquitin from an E2 ubiquitin-conjugating enzyme in the form of a thioester and then directly transfers the ubiquitin to targeted substrates.</text>
</comment>
<comment type="catalytic activity">
    <reaction evidence="1 4">
        <text>S-ubiquitinyl-[E2 ubiquitin-conjugating enzyme]-L-cysteine + [acceptor protein]-L-lysine = [E2 ubiquitin-conjugating enzyme]-L-cysteine + N(6)-ubiquitinyl-[acceptor protein]-L-lysine.</text>
        <dbReference type="EC" id="2.3.2.26"/>
    </reaction>
</comment>
<evidence type="ECO:0000256" key="1">
    <source>
        <dbReference type="ARBA" id="ARBA00000885"/>
    </source>
</evidence>
<keyword evidence="3" id="KW-0040">ANK repeat</keyword>
<evidence type="ECO:0000256" key="4">
    <source>
        <dbReference type="RuleBase" id="RU369009"/>
    </source>
</evidence>
<dbReference type="PANTHER" id="PTHR45670">
    <property type="entry name" value="E3 UBIQUITIN-PROTEIN LIGASE TRIP12"/>
    <property type="match status" value="1"/>
</dbReference>
<dbReference type="InterPro" id="IPR011989">
    <property type="entry name" value="ARM-like"/>
</dbReference>
<dbReference type="Gene3D" id="1.25.40.20">
    <property type="entry name" value="Ankyrin repeat-containing domain"/>
    <property type="match status" value="1"/>
</dbReference>
<evidence type="ECO:0000256" key="2">
    <source>
        <dbReference type="ARBA" id="ARBA00022679"/>
    </source>
</evidence>
<keyword evidence="2 4" id="KW-0808">Transferase</keyword>
<dbReference type="GO" id="GO:0061630">
    <property type="term" value="F:ubiquitin protein ligase activity"/>
    <property type="evidence" value="ECO:0007669"/>
    <property type="project" value="UniProtKB-UniRule"/>
</dbReference>
<accession>A0AAV7K965</accession>
<dbReference type="InterPro" id="IPR002110">
    <property type="entry name" value="Ankyrin_rpt"/>
</dbReference>
<evidence type="ECO:0000313" key="5">
    <source>
        <dbReference type="EMBL" id="KAI6657627.1"/>
    </source>
</evidence>
<dbReference type="Proteomes" id="UP001165289">
    <property type="component" value="Unassembled WGS sequence"/>
</dbReference>
<organism evidence="5 6">
    <name type="scientific">Oopsacas minuta</name>
    <dbReference type="NCBI Taxonomy" id="111878"/>
    <lineage>
        <taxon>Eukaryota</taxon>
        <taxon>Metazoa</taxon>
        <taxon>Porifera</taxon>
        <taxon>Hexactinellida</taxon>
        <taxon>Hexasterophora</taxon>
        <taxon>Lyssacinosida</taxon>
        <taxon>Leucopsacidae</taxon>
        <taxon>Oopsacas</taxon>
    </lineage>
</organism>
<dbReference type="Gene3D" id="1.25.10.10">
    <property type="entry name" value="Leucine-rich Repeat Variant"/>
    <property type="match status" value="1"/>
</dbReference>
<comment type="similarity">
    <text evidence="4">Belongs to the UPL family. K-HECT subfamily.</text>
</comment>
<comment type="caution">
    <text evidence="5">The sequence shown here is derived from an EMBL/GenBank/DDBJ whole genome shotgun (WGS) entry which is preliminary data.</text>
</comment>
<dbReference type="EMBL" id="JAKMXF010000111">
    <property type="protein sequence ID" value="KAI6657627.1"/>
    <property type="molecule type" value="Genomic_DNA"/>
</dbReference>
<dbReference type="SUPFAM" id="SSF48371">
    <property type="entry name" value="ARM repeat"/>
    <property type="match status" value="1"/>
</dbReference>
<name>A0AAV7K965_9METZ</name>
<dbReference type="InterPro" id="IPR045322">
    <property type="entry name" value="HECTD1/TRIP12-like"/>
</dbReference>
<keyword evidence="6" id="KW-1185">Reference proteome</keyword>
<dbReference type="SMART" id="SM00248">
    <property type="entry name" value="ANK"/>
    <property type="match status" value="2"/>
</dbReference>
<protein>
    <recommendedName>
        <fullName evidence="4">E3 ubiquitin-protein ligase</fullName>
        <ecNumber evidence="4">2.3.2.26</ecNumber>
    </recommendedName>
</protein>
<dbReference type="EC" id="2.3.2.26" evidence="4"/>
<dbReference type="GO" id="GO:0043161">
    <property type="term" value="P:proteasome-mediated ubiquitin-dependent protein catabolic process"/>
    <property type="evidence" value="ECO:0007669"/>
    <property type="project" value="TreeGrafter"/>
</dbReference>
<evidence type="ECO:0000256" key="3">
    <source>
        <dbReference type="PROSITE-ProRule" id="PRU00023"/>
    </source>
</evidence>
<feature type="repeat" description="ANK" evidence="3">
    <location>
        <begin position="418"/>
        <end position="450"/>
    </location>
</feature>
<dbReference type="AlphaFoldDB" id="A0AAV7K965"/>
<reference evidence="5 6" key="1">
    <citation type="journal article" date="2023" name="BMC Biol.">
        <title>The compact genome of the sponge Oopsacas minuta (Hexactinellida) is lacking key metazoan core genes.</title>
        <authorList>
            <person name="Santini S."/>
            <person name="Schenkelaars Q."/>
            <person name="Jourda C."/>
            <person name="Duchesne M."/>
            <person name="Belahbib H."/>
            <person name="Rocher C."/>
            <person name="Selva M."/>
            <person name="Riesgo A."/>
            <person name="Vervoort M."/>
            <person name="Leys S.P."/>
            <person name="Kodjabachian L."/>
            <person name="Le Bivic A."/>
            <person name="Borchiellini C."/>
            <person name="Claverie J.M."/>
            <person name="Renard E."/>
        </authorList>
    </citation>
    <scope>NUCLEOTIDE SEQUENCE [LARGE SCALE GENOMIC DNA]</scope>
    <source>
        <strain evidence="5">SPO-2</strain>
    </source>
</reference>
<keyword evidence="4" id="KW-0833">Ubl conjugation pathway</keyword>
<dbReference type="PANTHER" id="PTHR45670:SF1">
    <property type="entry name" value="E3 UBIQUITIN-PROTEIN LIGASE HECTD1"/>
    <property type="match status" value="1"/>
</dbReference>
<dbReference type="GO" id="GO:0016607">
    <property type="term" value="C:nuclear speck"/>
    <property type="evidence" value="ECO:0007669"/>
    <property type="project" value="TreeGrafter"/>
</dbReference>
<dbReference type="SUPFAM" id="SSF48403">
    <property type="entry name" value="Ankyrin repeat"/>
    <property type="match status" value="1"/>
</dbReference>
<sequence>MSGIDTGILIEWINVFGQDSERELQLTGLEQLCQMLSMFDNIDKCLENFPPKTFIPVLCNIFLDDTAPEVILEPATRALYFFLDISLDCGKKITSVSGTITKFINIIEFANTFVKESLDLGEQCVKILDLLSRGDSKSVFDAGGLPCVLKLTTLGTALHKDALYSSISAAIHLCPRVDPDYQHLPFVCLRITQLMESDDKKIFDGCLKCFTILIKKFVSKKADLTPLVEHGLLERLLEKFDQNTKITKSKVHASPGSVSYSGVVVGECVVTILPVFGLLCRGSPSITETLLGSKLPEKLKITLQADERYVVEGLRLIEVLEILALEGREALAKSHFSSTAILSDMFTRGENPDSPIRHIVDVLKNQDYAALVTAVEKGFDVNYINDIGQSLLNWATAVGSEKQVRYLLNQGADPCLGQKFSSLHLSVMTKKPNLVKVLLKYGANPEQRAEDGSTPLEKALLLAGDGSKEGKMLVEILENAGMYLG</sequence>
<gene>
    <name evidence="5" type="ORF">LOD99_370</name>
</gene>
<dbReference type="InterPro" id="IPR016024">
    <property type="entry name" value="ARM-type_fold"/>
</dbReference>
<dbReference type="Pfam" id="PF12796">
    <property type="entry name" value="Ank_2"/>
    <property type="match status" value="1"/>
</dbReference>
<dbReference type="InterPro" id="IPR036770">
    <property type="entry name" value="Ankyrin_rpt-contain_sf"/>
</dbReference>
<dbReference type="GO" id="GO:0070534">
    <property type="term" value="P:protein K63-linked ubiquitination"/>
    <property type="evidence" value="ECO:0007669"/>
    <property type="project" value="TreeGrafter"/>
</dbReference>